<proteinExistence type="predicted"/>
<comment type="subcellular location">
    <subcellularLocation>
        <location evidence="1">Membrane</location>
    </subcellularLocation>
</comment>
<keyword evidence="3 5" id="KW-1133">Transmembrane helix</keyword>
<name>A0AAV8YJU1_9CUCU</name>
<dbReference type="GO" id="GO:0016020">
    <property type="term" value="C:membrane"/>
    <property type="evidence" value="ECO:0007669"/>
    <property type="project" value="UniProtKB-SubCell"/>
</dbReference>
<feature type="transmembrane region" description="Helical" evidence="5">
    <location>
        <begin position="256"/>
        <end position="277"/>
    </location>
</feature>
<evidence type="ECO:0000256" key="4">
    <source>
        <dbReference type="ARBA" id="ARBA00023136"/>
    </source>
</evidence>
<evidence type="ECO:0000313" key="6">
    <source>
        <dbReference type="EMBL" id="KAJ8950773.1"/>
    </source>
</evidence>
<evidence type="ECO:0000313" key="7">
    <source>
        <dbReference type="Proteomes" id="UP001162162"/>
    </source>
</evidence>
<dbReference type="PANTHER" id="PTHR48021:SF32">
    <property type="entry name" value="FACILITATED TREHALOSE TRANSPORTER TRET1-2 HOMOLOG-LIKE PROTEIN"/>
    <property type="match status" value="1"/>
</dbReference>
<sequence>MVYIHTYIPYVIIERAIERQKENQCDRNSFKMDVEKNGNTGEEQTNLVNENIFVISNANGRSEDIKWRDSFKQILAACVADLVVIQAGINMAFSAVLLPQLDESKSDIHISKSEASWIGLTTVSLVYVSEISHPTLRPMLLNLNSVFVTFGILLTCVLGFWCRWRTMAFIYFSIVVASIFSVWFLPESPHWLVVFKDDPRSAAKSLSWLYSNNVVYEQQFQKLLETRDLKAQEGEADEKSMLLKIRKNINLYKEPIVYKPLIILFIIFLFQQLSGAVGRRTLMFISAIGMCITSLIAGLYTYLTLIPKDTYEKFNITKDITNDNVPLYCVLGYVCFSSLGFLVVPWTLIGELLPVKGWSLDAPWDKARKGAWDPHQISGGYY</sequence>
<keyword evidence="7" id="KW-1185">Reference proteome</keyword>
<gene>
    <name evidence="6" type="ORF">NQ318_011266</name>
</gene>
<feature type="transmembrane region" description="Helical" evidence="5">
    <location>
        <begin position="140"/>
        <end position="161"/>
    </location>
</feature>
<dbReference type="AlphaFoldDB" id="A0AAV8YJU1"/>
<evidence type="ECO:0000256" key="3">
    <source>
        <dbReference type="ARBA" id="ARBA00022989"/>
    </source>
</evidence>
<keyword evidence="2 5" id="KW-0812">Transmembrane</keyword>
<dbReference type="Pfam" id="PF00083">
    <property type="entry name" value="Sugar_tr"/>
    <property type="match status" value="1"/>
</dbReference>
<dbReference type="Proteomes" id="UP001162162">
    <property type="component" value="Unassembled WGS sequence"/>
</dbReference>
<accession>A0AAV8YJU1</accession>
<evidence type="ECO:0000256" key="2">
    <source>
        <dbReference type="ARBA" id="ARBA00022692"/>
    </source>
</evidence>
<reference evidence="6" key="1">
    <citation type="journal article" date="2023" name="Insect Mol. Biol.">
        <title>Genome sequencing provides insights into the evolution of gene families encoding plant cell wall-degrading enzymes in longhorned beetles.</title>
        <authorList>
            <person name="Shin N.R."/>
            <person name="Okamura Y."/>
            <person name="Kirsch R."/>
            <person name="Pauchet Y."/>
        </authorList>
    </citation>
    <scope>NUCLEOTIDE SEQUENCE</scope>
    <source>
        <strain evidence="6">AMC_N1</strain>
    </source>
</reference>
<dbReference type="EMBL" id="JAPWTK010000095">
    <property type="protein sequence ID" value="KAJ8950773.1"/>
    <property type="molecule type" value="Genomic_DNA"/>
</dbReference>
<dbReference type="GO" id="GO:0022857">
    <property type="term" value="F:transmembrane transporter activity"/>
    <property type="evidence" value="ECO:0007669"/>
    <property type="project" value="InterPro"/>
</dbReference>
<evidence type="ECO:0000256" key="1">
    <source>
        <dbReference type="ARBA" id="ARBA00004370"/>
    </source>
</evidence>
<evidence type="ECO:0000256" key="5">
    <source>
        <dbReference type="SAM" id="Phobius"/>
    </source>
</evidence>
<dbReference type="SUPFAM" id="SSF103473">
    <property type="entry name" value="MFS general substrate transporter"/>
    <property type="match status" value="1"/>
</dbReference>
<dbReference type="InterPro" id="IPR036259">
    <property type="entry name" value="MFS_trans_sf"/>
</dbReference>
<dbReference type="InterPro" id="IPR005828">
    <property type="entry name" value="MFS_sugar_transport-like"/>
</dbReference>
<dbReference type="PANTHER" id="PTHR48021">
    <property type="match status" value="1"/>
</dbReference>
<feature type="transmembrane region" description="Helical" evidence="5">
    <location>
        <begin position="325"/>
        <end position="349"/>
    </location>
</feature>
<feature type="transmembrane region" description="Helical" evidence="5">
    <location>
        <begin position="167"/>
        <end position="186"/>
    </location>
</feature>
<feature type="transmembrane region" description="Helical" evidence="5">
    <location>
        <begin position="110"/>
        <end position="128"/>
    </location>
</feature>
<protein>
    <submittedName>
        <fullName evidence="6">Uncharacterized protein</fullName>
    </submittedName>
</protein>
<keyword evidence="4 5" id="KW-0472">Membrane</keyword>
<feature type="transmembrane region" description="Helical" evidence="5">
    <location>
        <begin position="74"/>
        <end position="98"/>
    </location>
</feature>
<organism evidence="6 7">
    <name type="scientific">Aromia moschata</name>
    <dbReference type="NCBI Taxonomy" id="1265417"/>
    <lineage>
        <taxon>Eukaryota</taxon>
        <taxon>Metazoa</taxon>
        <taxon>Ecdysozoa</taxon>
        <taxon>Arthropoda</taxon>
        <taxon>Hexapoda</taxon>
        <taxon>Insecta</taxon>
        <taxon>Pterygota</taxon>
        <taxon>Neoptera</taxon>
        <taxon>Endopterygota</taxon>
        <taxon>Coleoptera</taxon>
        <taxon>Polyphaga</taxon>
        <taxon>Cucujiformia</taxon>
        <taxon>Chrysomeloidea</taxon>
        <taxon>Cerambycidae</taxon>
        <taxon>Cerambycinae</taxon>
        <taxon>Callichromatini</taxon>
        <taxon>Aromia</taxon>
    </lineage>
</organism>
<dbReference type="Gene3D" id="1.20.1250.20">
    <property type="entry name" value="MFS general substrate transporter like domains"/>
    <property type="match status" value="2"/>
</dbReference>
<comment type="caution">
    <text evidence="6">The sequence shown here is derived from an EMBL/GenBank/DDBJ whole genome shotgun (WGS) entry which is preliminary data.</text>
</comment>
<dbReference type="InterPro" id="IPR050549">
    <property type="entry name" value="MFS_Trehalose_Transporter"/>
</dbReference>
<feature type="transmembrane region" description="Helical" evidence="5">
    <location>
        <begin position="283"/>
        <end position="305"/>
    </location>
</feature>